<name>A0A821C2M2_9BILA</name>
<dbReference type="Proteomes" id="UP000663838">
    <property type="component" value="Unassembled WGS sequence"/>
</dbReference>
<dbReference type="EMBL" id="CAJOBS010000569">
    <property type="protein sequence ID" value="CAF4603852.1"/>
    <property type="molecule type" value="Genomic_DNA"/>
</dbReference>
<protein>
    <submittedName>
        <fullName evidence="1">Uncharacterized protein</fullName>
    </submittedName>
</protein>
<proteinExistence type="predicted"/>
<evidence type="ECO:0000313" key="1">
    <source>
        <dbReference type="EMBL" id="CAF4603852.1"/>
    </source>
</evidence>
<dbReference type="AlphaFoldDB" id="A0A821C2M2"/>
<gene>
    <name evidence="1" type="ORF">TOA249_LOCUS10796</name>
</gene>
<evidence type="ECO:0000313" key="2">
    <source>
        <dbReference type="Proteomes" id="UP000663838"/>
    </source>
</evidence>
<organism evidence="1 2">
    <name type="scientific">Rotaria socialis</name>
    <dbReference type="NCBI Taxonomy" id="392032"/>
    <lineage>
        <taxon>Eukaryota</taxon>
        <taxon>Metazoa</taxon>
        <taxon>Spiralia</taxon>
        <taxon>Gnathifera</taxon>
        <taxon>Rotifera</taxon>
        <taxon>Eurotatoria</taxon>
        <taxon>Bdelloidea</taxon>
        <taxon>Philodinida</taxon>
        <taxon>Philodinidae</taxon>
        <taxon>Rotaria</taxon>
    </lineage>
</organism>
<accession>A0A821C2M2</accession>
<sequence length="163" mass="19032">MYDEYAYGTEQYAAQTVLPRLVVERTYQGKTCYCLIPFVEYEAYINLGVASESRKTENQRALVATSSVGSSRKTYRQIVRIHDWKEEHVVQFFIDSDLTSLLPILKGIDGKGLLELYRIYQQSPDRLYKMFSTYNDVASLGSFFKLMATFRNYIVRTENEAYY</sequence>
<comment type="caution">
    <text evidence="1">The sequence shown here is derived from an EMBL/GenBank/DDBJ whole genome shotgun (WGS) entry which is preliminary data.</text>
</comment>
<reference evidence="1" key="1">
    <citation type="submission" date="2021-02" db="EMBL/GenBank/DDBJ databases">
        <authorList>
            <person name="Nowell W R."/>
        </authorList>
    </citation>
    <scope>NUCLEOTIDE SEQUENCE</scope>
</reference>